<dbReference type="CDD" id="cd00609">
    <property type="entry name" value="AAT_like"/>
    <property type="match status" value="1"/>
</dbReference>
<dbReference type="Pfam" id="PF00155">
    <property type="entry name" value="Aminotran_1_2"/>
    <property type="match status" value="1"/>
</dbReference>
<dbReference type="Gene3D" id="3.40.640.10">
    <property type="entry name" value="Type I PLP-dependent aspartate aminotransferase-like (Major domain)"/>
    <property type="match status" value="1"/>
</dbReference>
<dbReference type="PANTHER" id="PTHR43795:SF39">
    <property type="entry name" value="AMINOTRANSFERASE CLASS I_CLASSII DOMAIN-CONTAINING PROTEIN"/>
    <property type="match status" value="1"/>
</dbReference>
<dbReference type="InterPro" id="IPR004839">
    <property type="entry name" value="Aminotransferase_I/II_large"/>
</dbReference>
<dbReference type="EMBL" id="CAKOGP040001759">
    <property type="protein sequence ID" value="CAJ1950112.1"/>
    <property type="molecule type" value="Genomic_DNA"/>
</dbReference>
<evidence type="ECO:0000313" key="4">
    <source>
        <dbReference type="Proteomes" id="UP001295423"/>
    </source>
</evidence>
<dbReference type="Gene3D" id="3.90.1150.10">
    <property type="entry name" value="Aspartate Aminotransferase, domain 1"/>
    <property type="match status" value="1"/>
</dbReference>
<sequence length="473" mass="52434">MIIQREDHLAGGFGNTELLQRLESLPTNVDTAVGRVSRRCQQRALSPPLPYMGSFCKALDYPCDEENPDGFVILCMAENKLVTDILSKRLGADPNIAKVAFADESLYCYTSSLGLPVARQAASHFFTKRFLSSNALQDSIVDPKNIGIASGAAGAMNSLYFALGDAGDVALIPRPYYGGYDFDMSIVSQITPFGFELDAPTEGPTEADLDRAFNDAQSKGLTPRFLLLNNPNNPLASVYAPEVIRNAVAWARNLKLHIIVDEIYALSTHVGHGFQSVVRILDNDLRDDVHVVWALSKDFGASGLRVGFVYSRNETLLQAMSHLNTFSSVSNSTQAMVAELLTDDTFIDYYLKESSIRLRQSYESCVEKLVEMGLPFIPPQAGIFVYVDFSSILPKKTKEYEAKLSQLLIEHARVILTPGDSMKDPTPGMFRMCYAWVSPDVLRVGMERLSRIVTKIRRLDWEDLDETTLSGII</sequence>
<dbReference type="InterPro" id="IPR015421">
    <property type="entry name" value="PyrdxlP-dep_Trfase_major"/>
</dbReference>
<dbReference type="InterPro" id="IPR015422">
    <property type="entry name" value="PyrdxlP-dep_Trfase_small"/>
</dbReference>
<gene>
    <name evidence="3" type="ORF">CYCCA115_LOCUS12428</name>
</gene>
<dbReference type="InterPro" id="IPR015424">
    <property type="entry name" value="PyrdxlP-dep_Trfase"/>
</dbReference>
<comment type="caution">
    <text evidence="3">The sequence shown here is derived from an EMBL/GenBank/DDBJ whole genome shotgun (WGS) entry which is preliminary data.</text>
</comment>
<dbReference type="GO" id="GO:0030170">
    <property type="term" value="F:pyridoxal phosphate binding"/>
    <property type="evidence" value="ECO:0007669"/>
    <property type="project" value="InterPro"/>
</dbReference>
<dbReference type="Proteomes" id="UP001295423">
    <property type="component" value="Unassembled WGS sequence"/>
</dbReference>
<dbReference type="PANTHER" id="PTHR43795">
    <property type="entry name" value="BIFUNCTIONAL ASPARTATE AMINOTRANSFERASE AND GLUTAMATE/ASPARTATE-PREPHENATE AMINOTRANSFERASE-RELATED"/>
    <property type="match status" value="1"/>
</dbReference>
<keyword evidence="4" id="KW-1185">Reference proteome</keyword>
<evidence type="ECO:0000259" key="2">
    <source>
        <dbReference type="Pfam" id="PF00155"/>
    </source>
</evidence>
<keyword evidence="1" id="KW-0663">Pyridoxal phosphate</keyword>
<protein>
    <recommendedName>
        <fullName evidence="2">Aminotransferase class I/classII large domain-containing protein</fullName>
    </recommendedName>
</protein>
<proteinExistence type="predicted"/>
<dbReference type="AlphaFoldDB" id="A0AAD2FQW6"/>
<dbReference type="PRINTS" id="PR00753">
    <property type="entry name" value="ACCSYNTHASE"/>
</dbReference>
<dbReference type="SUPFAM" id="SSF53383">
    <property type="entry name" value="PLP-dependent transferases"/>
    <property type="match status" value="1"/>
</dbReference>
<evidence type="ECO:0000256" key="1">
    <source>
        <dbReference type="ARBA" id="ARBA00022898"/>
    </source>
</evidence>
<dbReference type="InterPro" id="IPR050478">
    <property type="entry name" value="Ethylene_sulfur-biosynth"/>
</dbReference>
<feature type="domain" description="Aminotransferase class I/classII large" evidence="2">
    <location>
        <begin position="102"/>
        <end position="449"/>
    </location>
</feature>
<evidence type="ECO:0000313" key="3">
    <source>
        <dbReference type="EMBL" id="CAJ1950112.1"/>
    </source>
</evidence>
<name>A0AAD2FQW6_9STRA</name>
<reference evidence="3" key="1">
    <citation type="submission" date="2023-08" db="EMBL/GenBank/DDBJ databases">
        <authorList>
            <person name="Audoor S."/>
            <person name="Bilcke G."/>
        </authorList>
    </citation>
    <scope>NUCLEOTIDE SEQUENCE</scope>
</reference>
<dbReference type="GO" id="GO:0006520">
    <property type="term" value="P:amino acid metabolic process"/>
    <property type="evidence" value="ECO:0007669"/>
    <property type="project" value="TreeGrafter"/>
</dbReference>
<organism evidence="3 4">
    <name type="scientific">Cylindrotheca closterium</name>
    <dbReference type="NCBI Taxonomy" id="2856"/>
    <lineage>
        <taxon>Eukaryota</taxon>
        <taxon>Sar</taxon>
        <taxon>Stramenopiles</taxon>
        <taxon>Ochrophyta</taxon>
        <taxon>Bacillariophyta</taxon>
        <taxon>Bacillariophyceae</taxon>
        <taxon>Bacillariophycidae</taxon>
        <taxon>Bacillariales</taxon>
        <taxon>Bacillariaceae</taxon>
        <taxon>Cylindrotheca</taxon>
    </lineage>
</organism>
<accession>A0AAD2FQW6</accession>
<dbReference type="GO" id="GO:0008483">
    <property type="term" value="F:transaminase activity"/>
    <property type="evidence" value="ECO:0007669"/>
    <property type="project" value="TreeGrafter"/>
</dbReference>